<dbReference type="InterPro" id="IPR007433">
    <property type="entry name" value="DUF481"/>
</dbReference>
<dbReference type="EMBL" id="JANFAV010000009">
    <property type="protein sequence ID" value="MCW6535756.1"/>
    <property type="molecule type" value="Genomic_DNA"/>
</dbReference>
<dbReference type="Pfam" id="PF04338">
    <property type="entry name" value="DUF481"/>
    <property type="match status" value="1"/>
</dbReference>
<accession>A0AA41ZAS3</accession>
<gene>
    <name evidence="2" type="ORF">NEE01_13310</name>
</gene>
<evidence type="ECO:0000256" key="1">
    <source>
        <dbReference type="SAM" id="SignalP"/>
    </source>
</evidence>
<sequence>MRAPLFALPLLLATTVPAAAAATTDDKPHEQEEVAIPAPIRAMLEAAIASGNDGEVSTIVKYARTADPASGDAVARIAETWRAERKRANDTRVREAGVFNLWRGRAELGGYLTTGNSETVGATGVLDLTREGLEWRHKVRLQADYQRSLGVTTREHYLASYEPNYKIDSRRYIYGAGQFESDRFLGYDQRYSTSIGAGYSAIQTPAMKLDLELGPAYRYTAFTDATTQSSLAARGSLDFAWKFTPGLKLTQVASAYLERYNSTVSGTTALAARVVGPLSAQLSYVVQYESTPPAGRRTTDTTSRASLVYTF</sequence>
<evidence type="ECO:0000313" key="3">
    <source>
        <dbReference type="Proteomes" id="UP001165565"/>
    </source>
</evidence>
<feature type="chain" id="PRO_5041258615" evidence="1">
    <location>
        <begin position="21"/>
        <end position="311"/>
    </location>
</feature>
<proteinExistence type="predicted"/>
<dbReference type="Proteomes" id="UP001165565">
    <property type="component" value="Unassembled WGS sequence"/>
</dbReference>
<keyword evidence="3" id="KW-1185">Reference proteome</keyword>
<protein>
    <submittedName>
        <fullName evidence="2">DUF481 domain-containing protein</fullName>
    </submittedName>
</protein>
<keyword evidence="1" id="KW-0732">Signal</keyword>
<comment type="caution">
    <text evidence="2">The sequence shown here is derived from an EMBL/GenBank/DDBJ whole genome shotgun (WGS) entry which is preliminary data.</text>
</comment>
<dbReference type="AlphaFoldDB" id="A0AA41ZAS3"/>
<reference evidence="2" key="1">
    <citation type="submission" date="2022-06" db="EMBL/GenBank/DDBJ databases">
        <title>Sphingomonas sp. nov. isolated from rhizosphere soil of tomato.</title>
        <authorList>
            <person name="Dong H."/>
            <person name="Gao R."/>
        </authorList>
    </citation>
    <scope>NUCLEOTIDE SEQUENCE</scope>
    <source>
        <strain evidence="2">MMSM24</strain>
    </source>
</reference>
<evidence type="ECO:0000313" key="2">
    <source>
        <dbReference type="EMBL" id="MCW6535756.1"/>
    </source>
</evidence>
<feature type="signal peptide" evidence="1">
    <location>
        <begin position="1"/>
        <end position="20"/>
    </location>
</feature>
<organism evidence="2 3">
    <name type="scientific">Sphingomonas lycopersici</name>
    <dbReference type="NCBI Taxonomy" id="2951807"/>
    <lineage>
        <taxon>Bacteria</taxon>
        <taxon>Pseudomonadati</taxon>
        <taxon>Pseudomonadota</taxon>
        <taxon>Alphaproteobacteria</taxon>
        <taxon>Sphingomonadales</taxon>
        <taxon>Sphingomonadaceae</taxon>
        <taxon>Sphingomonas</taxon>
    </lineage>
</organism>
<name>A0AA41ZAS3_9SPHN</name>
<dbReference type="RefSeq" id="WP_179513475.1">
    <property type="nucleotide sequence ID" value="NZ_JANFAV010000009.1"/>
</dbReference>